<organism evidence="13 14">
    <name type="scientific">Amblyomma americanum</name>
    <name type="common">Lone star tick</name>
    <dbReference type="NCBI Taxonomy" id="6943"/>
    <lineage>
        <taxon>Eukaryota</taxon>
        <taxon>Metazoa</taxon>
        <taxon>Ecdysozoa</taxon>
        <taxon>Arthropoda</taxon>
        <taxon>Chelicerata</taxon>
        <taxon>Arachnida</taxon>
        <taxon>Acari</taxon>
        <taxon>Parasitiformes</taxon>
        <taxon>Ixodida</taxon>
        <taxon>Ixodoidea</taxon>
        <taxon>Ixodidae</taxon>
        <taxon>Amblyomminae</taxon>
        <taxon>Amblyomma</taxon>
    </lineage>
</organism>
<evidence type="ECO:0000256" key="6">
    <source>
        <dbReference type="ARBA" id="ARBA00022989"/>
    </source>
</evidence>
<evidence type="ECO:0000313" key="13">
    <source>
        <dbReference type="EMBL" id="KAK8776465.1"/>
    </source>
</evidence>
<reference evidence="13 14" key="1">
    <citation type="journal article" date="2023" name="Arcadia Sci">
        <title>De novo assembly of a long-read Amblyomma americanum tick genome.</title>
        <authorList>
            <person name="Chou S."/>
            <person name="Poskanzer K.E."/>
            <person name="Rollins M."/>
            <person name="Thuy-Boun P.S."/>
        </authorList>
    </citation>
    <scope>NUCLEOTIDE SEQUENCE [LARGE SCALE GENOMIC DNA]</scope>
    <source>
        <strain evidence="13">F_SG_1</strain>
        <tissue evidence="13">Salivary glands</tissue>
    </source>
</reference>
<dbReference type="PROSITE" id="PS50283">
    <property type="entry name" value="NA_SOLUT_SYMP_3"/>
    <property type="match status" value="1"/>
</dbReference>
<comment type="subcellular location">
    <subcellularLocation>
        <location evidence="1">Cell membrane</location>
        <topology evidence="1">Multi-pass membrane protein</topology>
    </subcellularLocation>
</comment>
<dbReference type="AlphaFoldDB" id="A0AAQ4EP16"/>
<feature type="transmembrane region" description="Helical" evidence="12">
    <location>
        <begin position="48"/>
        <end position="74"/>
    </location>
</feature>
<dbReference type="Proteomes" id="UP001321473">
    <property type="component" value="Unassembled WGS sequence"/>
</dbReference>
<evidence type="ECO:0000256" key="4">
    <source>
        <dbReference type="ARBA" id="ARBA00022475"/>
    </source>
</evidence>
<evidence type="ECO:0000256" key="2">
    <source>
        <dbReference type="ARBA" id="ARBA00006434"/>
    </source>
</evidence>
<feature type="transmembrane region" description="Helical" evidence="12">
    <location>
        <begin position="6"/>
        <end position="27"/>
    </location>
</feature>
<evidence type="ECO:0000256" key="7">
    <source>
        <dbReference type="ARBA" id="ARBA00023053"/>
    </source>
</evidence>
<dbReference type="GO" id="GO:0006814">
    <property type="term" value="P:sodium ion transport"/>
    <property type="evidence" value="ECO:0007669"/>
    <property type="project" value="UniProtKB-KW"/>
</dbReference>
<comment type="caution">
    <text evidence="13">The sequence shown here is derived from an EMBL/GenBank/DDBJ whole genome shotgun (WGS) entry which is preliminary data.</text>
</comment>
<keyword evidence="6 12" id="KW-1133">Transmembrane helix</keyword>
<feature type="transmembrane region" description="Helical" evidence="12">
    <location>
        <begin position="80"/>
        <end position="102"/>
    </location>
</feature>
<sequence>MDTAWAEYTVFAVLMGANFGLGLYFSFYRRNRKSTADEVFLGSRSLHALPLAVSALASIMSSIGIVGVSAHVYAYGTHMFWNQVLAPLNALIVAHIVVPVLYRLRVTSVFEVSLEAVKGLKRAQTFRIQ</sequence>
<name>A0AAQ4EP16_AMBAM</name>
<dbReference type="GO" id="GO:0005886">
    <property type="term" value="C:plasma membrane"/>
    <property type="evidence" value="ECO:0007669"/>
    <property type="project" value="UniProtKB-SubCell"/>
</dbReference>
<keyword evidence="10" id="KW-0739">Sodium transport</keyword>
<dbReference type="PANTHER" id="PTHR42985">
    <property type="entry name" value="SODIUM-COUPLED MONOCARBOXYLATE TRANSPORTER"/>
    <property type="match status" value="1"/>
</dbReference>
<evidence type="ECO:0000256" key="5">
    <source>
        <dbReference type="ARBA" id="ARBA00022692"/>
    </source>
</evidence>
<evidence type="ECO:0000313" key="14">
    <source>
        <dbReference type="Proteomes" id="UP001321473"/>
    </source>
</evidence>
<keyword evidence="7" id="KW-0915">Sodium</keyword>
<keyword evidence="3" id="KW-0813">Transport</keyword>
<dbReference type="Pfam" id="PF00474">
    <property type="entry name" value="SSF"/>
    <property type="match status" value="1"/>
</dbReference>
<dbReference type="GO" id="GO:0015293">
    <property type="term" value="F:symporter activity"/>
    <property type="evidence" value="ECO:0007669"/>
    <property type="project" value="TreeGrafter"/>
</dbReference>
<protein>
    <recommendedName>
        <fullName evidence="15">Sodium-dependent multivitamin transporter</fullName>
    </recommendedName>
</protein>
<evidence type="ECO:0000256" key="12">
    <source>
        <dbReference type="SAM" id="Phobius"/>
    </source>
</evidence>
<keyword evidence="8" id="KW-0406">Ion transport</keyword>
<gene>
    <name evidence="13" type="ORF">V5799_030190</name>
</gene>
<dbReference type="InterPro" id="IPR051163">
    <property type="entry name" value="Sodium:Solute_Symporter_SSF"/>
</dbReference>
<evidence type="ECO:0000256" key="3">
    <source>
        <dbReference type="ARBA" id="ARBA00022448"/>
    </source>
</evidence>
<accession>A0AAQ4EP16</accession>
<keyword evidence="9 12" id="KW-0472">Membrane</keyword>
<comment type="similarity">
    <text evidence="2 11">Belongs to the sodium:solute symporter (SSF) (TC 2.A.21) family.</text>
</comment>
<evidence type="ECO:0000256" key="9">
    <source>
        <dbReference type="ARBA" id="ARBA00023136"/>
    </source>
</evidence>
<proteinExistence type="inferred from homology"/>
<dbReference type="EMBL" id="JARKHS020012919">
    <property type="protein sequence ID" value="KAK8776465.1"/>
    <property type="molecule type" value="Genomic_DNA"/>
</dbReference>
<keyword evidence="4" id="KW-1003">Cell membrane</keyword>
<keyword evidence="14" id="KW-1185">Reference proteome</keyword>
<evidence type="ECO:0008006" key="15">
    <source>
        <dbReference type="Google" id="ProtNLM"/>
    </source>
</evidence>
<evidence type="ECO:0000256" key="8">
    <source>
        <dbReference type="ARBA" id="ARBA00023065"/>
    </source>
</evidence>
<dbReference type="PANTHER" id="PTHR42985:SF40">
    <property type="entry name" value="LD47995P-RELATED"/>
    <property type="match status" value="1"/>
</dbReference>
<dbReference type="InterPro" id="IPR001734">
    <property type="entry name" value="Na/solute_symporter"/>
</dbReference>
<dbReference type="Gene3D" id="1.20.1730.10">
    <property type="entry name" value="Sodium/glucose cotransporter"/>
    <property type="match status" value="1"/>
</dbReference>
<dbReference type="InterPro" id="IPR038377">
    <property type="entry name" value="Na/Glc_symporter_sf"/>
</dbReference>
<evidence type="ECO:0000256" key="10">
    <source>
        <dbReference type="ARBA" id="ARBA00023201"/>
    </source>
</evidence>
<evidence type="ECO:0000256" key="11">
    <source>
        <dbReference type="RuleBase" id="RU362091"/>
    </source>
</evidence>
<evidence type="ECO:0000256" key="1">
    <source>
        <dbReference type="ARBA" id="ARBA00004651"/>
    </source>
</evidence>
<keyword evidence="5 12" id="KW-0812">Transmembrane</keyword>